<gene>
    <name evidence="4" type="ORF">HJ583_014000</name>
</gene>
<keyword evidence="1" id="KW-0378">Hydrolase</keyword>
<dbReference type="InterPro" id="IPR026037">
    <property type="entry name" value="PgpA"/>
</dbReference>
<organism evidence="4 5">
    <name type="scientific">Uliginosibacterium aquaticum</name>
    <dbReference type="NCBI Taxonomy" id="2731212"/>
    <lineage>
        <taxon>Bacteria</taxon>
        <taxon>Pseudomonadati</taxon>
        <taxon>Pseudomonadota</taxon>
        <taxon>Betaproteobacteria</taxon>
        <taxon>Rhodocyclales</taxon>
        <taxon>Zoogloeaceae</taxon>
        <taxon>Uliginosibacterium</taxon>
    </lineage>
</organism>
<dbReference type="InterPro" id="IPR036681">
    <property type="entry name" value="PgpA-like_sf"/>
</dbReference>
<evidence type="ECO:0000313" key="5">
    <source>
        <dbReference type="Proteomes" id="UP000778523"/>
    </source>
</evidence>
<dbReference type="Proteomes" id="UP000778523">
    <property type="component" value="Unassembled WGS sequence"/>
</dbReference>
<feature type="transmembrane region" description="Helical" evidence="2">
    <location>
        <begin position="28"/>
        <end position="44"/>
    </location>
</feature>
<evidence type="ECO:0000256" key="1">
    <source>
        <dbReference type="PIRNR" id="PIRNR006162"/>
    </source>
</evidence>
<dbReference type="CDD" id="cd06971">
    <property type="entry name" value="PgpA"/>
    <property type="match status" value="1"/>
</dbReference>
<keyword evidence="1 2" id="KW-0812">Transmembrane</keyword>
<name>A0ABX2IH87_9RHOO</name>
<dbReference type="InterPro" id="IPR007686">
    <property type="entry name" value="YutG/PgpA"/>
</dbReference>
<keyword evidence="1" id="KW-1208">Phospholipid metabolism</keyword>
<feature type="transmembrane region" description="Helical" evidence="2">
    <location>
        <begin position="56"/>
        <end position="73"/>
    </location>
</feature>
<comment type="catalytic activity">
    <reaction evidence="1">
        <text>a 1,2-diacyl-sn-glycero-3-phospho-(1'-sn-glycero-3'-phosphate) + H2O = a 1,2-diacyl-sn-glycero-3-phospho-(1'-sn-glycerol) + phosphate</text>
        <dbReference type="Rhea" id="RHEA:33751"/>
        <dbReference type="ChEBI" id="CHEBI:15377"/>
        <dbReference type="ChEBI" id="CHEBI:43474"/>
        <dbReference type="ChEBI" id="CHEBI:60110"/>
        <dbReference type="ChEBI" id="CHEBI:64716"/>
        <dbReference type="EC" id="3.1.3.27"/>
    </reaction>
</comment>
<proteinExistence type="predicted"/>
<dbReference type="RefSeq" id="WP_170022479.1">
    <property type="nucleotide sequence ID" value="NZ_JABCSC020000003.1"/>
</dbReference>
<dbReference type="PIRSF" id="PIRSF006162">
    <property type="entry name" value="PgpA"/>
    <property type="match status" value="1"/>
</dbReference>
<comment type="caution">
    <text evidence="4">The sequence shown here is derived from an EMBL/GenBank/DDBJ whole genome shotgun (WGS) entry which is preliminary data.</text>
</comment>
<keyword evidence="1" id="KW-0442">Lipid degradation</keyword>
<evidence type="ECO:0000259" key="3">
    <source>
        <dbReference type="Pfam" id="PF04608"/>
    </source>
</evidence>
<feature type="transmembrane region" description="Helical" evidence="2">
    <location>
        <begin position="141"/>
        <end position="163"/>
    </location>
</feature>
<comment type="cofactor">
    <cofactor evidence="1">
        <name>Mg(2+)</name>
        <dbReference type="ChEBI" id="CHEBI:18420"/>
    </cofactor>
</comment>
<comment type="function">
    <text evidence="1">Lipid phosphatase which dephosphorylates phosphatidylglycerophosphate (PGP) to phosphatidylglycerol (PG).</text>
</comment>
<keyword evidence="1" id="KW-0479">Metal-binding</keyword>
<evidence type="ECO:0000256" key="2">
    <source>
        <dbReference type="SAM" id="Phobius"/>
    </source>
</evidence>
<comment type="pathway">
    <text evidence="1">Phospholipid metabolism; phosphatidylglycerol biosynthesis; phosphatidylglycerol from CDP-diacylglycerol: step 2/2.</text>
</comment>
<keyword evidence="1" id="KW-0595">Phospholipid degradation</keyword>
<dbReference type="EC" id="3.1.3.27" evidence="1"/>
<accession>A0ABX2IH87</accession>
<dbReference type="SUPFAM" id="SSF101307">
    <property type="entry name" value="YutG-like"/>
    <property type="match status" value="1"/>
</dbReference>
<keyword evidence="1 2" id="KW-0472">Membrane</keyword>
<keyword evidence="1" id="KW-0997">Cell inner membrane</keyword>
<keyword evidence="5" id="KW-1185">Reference proteome</keyword>
<feature type="domain" description="YutG/PgpA" evidence="3">
    <location>
        <begin position="16"/>
        <end position="159"/>
    </location>
</feature>
<dbReference type="Pfam" id="PF04608">
    <property type="entry name" value="PgpA"/>
    <property type="match status" value="1"/>
</dbReference>
<keyword evidence="1" id="KW-0443">Lipid metabolism</keyword>
<feature type="transmembrane region" description="Helical" evidence="2">
    <location>
        <begin position="93"/>
        <end position="120"/>
    </location>
</feature>
<keyword evidence="1" id="KW-0460">Magnesium</keyword>
<sequence length="164" mass="17994">MQPTFKLLLSHPAHFISLGFGSGLAPKAPGTFGSFAAWGVYALLSWRVPAALRFEGMAVMLIVVSFLLGAWCIERTGAALGEVDHGAIVWDEFVAVWLVLVLIPTGFGWQLAGVLVFRFFDILKPWPIRQADRRFKNGLGVMFDDVLAALYTLACLWLALTLLA</sequence>
<dbReference type="PANTHER" id="PTHR36305">
    <property type="entry name" value="PHOSPHATIDYLGLYCEROPHOSPHATASE A"/>
    <property type="match status" value="1"/>
</dbReference>
<protein>
    <recommendedName>
        <fullName evidence="1">Phosphatidylglycerophosphatase A</fullName>
        <ecNumber evidence="1">3.1.3.27</ecNumber>
    </recommendedName>
    <alternativeName>
        <fullName evidence="1">Phosphatidylglycerolphosphate phosphatase A</fullName>
    </alternativeName>
</protein>
<dbReference type="PANTHER" id="PTHR36305:SF1">
    <property type="entry name" value="PHOSPHATIDYLGLYCEROPHOSPHATASE A"/>
    <property type="match status" value="1"/>
</dbReference>
<reference evidence="4 5" key="1">
    <citation type="submission" date="2020-06" db="EMBL/GenBank/DDBJ databases">
        <title>Draft genome of Uliginosibacterium sp. IMCC34675.</title>
        <authorList>
            <person name="Song J."/>
        </authorList>
    </citation>
    <scope>NUCLEOTIDE SEQUENCE [LARGE SCALE GENOMIC DNA]</scope>
    <source>
        <strain evidence="4 5">IMCC34675</strain>
    </source>
</reference>
<evidence type="ECO:0000313" key="4">
    <source>
        <dbReference type="EMBL" id="NSL56148.1"/>
    </source>
</evidence>
<keyword evidence="1" id="KW-1003">Cell membrane</keyword>
<dbReference type="EMBL" id="JABCSC020000003">
    <property type="protein sequence ID" value="NSL56148.1"/>
    <property type="molecule type" value="Genomic_DNA"/>
</dbReference>
<keyword evidence="2" id="KW-1133">Transmembrane helix</keyword>
<comment type="subcellular location">
    <subcellularLocation>
        <location evidence="1">Cell inner membrane</location>
        <topology evidence="1">Multi-pass membrane protein</topology>
    </subcellularLocation>
</comment>